<dbReference type="EMBL" id="CP031546">
    <property type="protein sequence ID" value="AXO07938.1"/>
    <property type="molecule type" value="Genomic_DNA"/>
</dbReference>
<organism evidence="1 2">
    <name type="scientific">Escherichia coli</name>
    <dbReference type="NCBI Taxonomy" id="562"/>
    <lineage>
        <taxon>Bacteria</taxon>
        <taxon>Pseudomonadati</taxon>
        <taxon>Pseudomonadota</taxon>
        <taxon>Gammaproteobacteria</taxon>
        <taxon>Enterobacterales</taxon>
        <taxon>Enterobacteriaceae</taxon>
        <taxon>Escherichia</taxon>
    </lineage>
</organism>
<name>A0A346GKZ2_ECOLX</name>
<accession>A0A346GKZ2</accession>
<dbReference type="InterPro" id="IPR036388">
    <property type="entry name" value="WH-like_DNA-bd_sf"/>
</dbReference>
<dbReference type="SUPFAM" id="SSF46955">
    <property type="entry name" value="Putative DNA-binding domain"/>
    <property type="match status" value="1"/>
</dbReference>
<dbReference type="Proteomes" id="UP000256244">
    <property type="component" value="Chromosome"/>
</dbReference>
<dbReference type="Pfam" id="PF07471">
    <property type="entry name" value="Phage_Nu1"/>
    <property type="match status" value="1"/>
</dbReference>
<dbReference type="InterPro" id="IPR009061">
    <property type="entry name" value="DNA-bd_dom_put_sf"/>
</dbReference>
<reference evidence="1 2" key="1">
    <citation type="submission" date="2018-08" db="EMBL/GenBank/DDBJ databases">
        <title>Complete genome sequencing and genomic characterization of five Escherichia coli strains co-producing MCR-1 and ESBLs from different origins in China.</title>
        <authorList>
            <person name="Bai L."/>
        </authorList>
    </citation>
    <scope>NUCLEOTIDE SEQUENCE [LARGE SCALE GENOMIC DNA]</scope>
    <source>
        <strain evidence="2">cq9</strain>
    </source>
</reference>
<dbReference type="AlphaFoldDB" id="A0A346GKZ2"/>
<sequence>MNVNKNNIAKIFGVDPRTIERWQTQGLPHVSGGGKGVEVTFDSAQVIEWYAQREKDIENEKLRRELDDLRAAGESDLQPGTTEYERYRLTKAQADGQELKNARETGEVTDTEFVLYALRGLARQISSIMDSLPLTMQRQFPAMTPAMIEGLRKETARVCNACAKTADNLPRILKDYLMETTGNVPEKLRQQKGE</sequence>
<evidence type="ECO:0000313" key="1">
    <source>
        <dbReference type="EMBL" id="AXO07938.1"/>
    </source>
</evidence>
<protein>
    <submittedName>
        <fullName evidence="1">Terminase small subunit</fullName>
    </submittedName>
</protein>
<dbReference type="InterPro" id="IPR010906">
    <property type="entry name" value="Phage_lambda_Nu1_terminase-ssu"/>
</dbReference>
<gene>
    <name evidence="1" type="ORF">DS732_17100</name>
</gene>
<dbReference type="RefSeq" id="WP_064986824.1">
    <property type="nucleotide sequence ID" value="NZ_BLCF01000071.1"/>
</dbReference>
<dbReference type="Gene3D" id="1.10.10.10">
    <property type="entry name" value="Winged helix-like DNA-binding domain superfamily/Winged helix DNA-binding domain"/>
    <property type="match status" value="1"/>
</dbReference>
<evidence type="ECO:0000313" key="2">
    <source>
        <dbReference type="Proteomes" id="UP000256244"/>
    </source>
</evidence>
<proteinExistence type="predicted"/>